<evidence type="ECO:0000256" key="1">
    <source>
        <dbReference type="SAM" id="Phobius"/>
    </source>
</evidence>
<keyword evidence="1" id="KW-1133">Transmembrane helix</keyword>
<keyword evidence="1" id="KW-0812">Transmembrane</keyword>
<feature type="transmembrane region" description="Helical" evidence="1">
    <location>
        <begin position="6"/>
        <end position="24"/>
    </location>
</feature>
<dbReference type="Proteomes" id="UP000778797">
    <property type="component" value="Unassembled WGS sequence"/>
</dbReference>
<evidence type="ECO:0000259" key="2">
    <source>
        <dbReference type="SMART" id="SM00871"/>
    </source>
</evidence>
<dbReference type="Pfam" id="PF06445">
    <property type="entry name" value="GyrI-like"/>
    <property type="match status" value="1"/>
</dbReference>
<dbReference type="EMBL" id="JAFMPT010000008">
    <property type="protein sequence ID" value="MCC1484494.1"/>
    <property type="molecule type" value="Genomic_DNA"/>
</dbReference>
<proteinExistence type="predicted"/>
<dbReference type="InterPro" id="IPR011256">
    <property type="entry name" value="Reg_factor_effector_dom_sf"/>
</dbReference>
<dbReference type="InterPro" id="IPR019587">
    <property type="entry name" value="Polyketide_cyclase/dehydratase"/>
</dbReference>
<organism evidence="3 4">
    <name type="scientific">Winogradskyella immobilis</name>
    <dbReference type="NCBI Taxonomy" id="2816852"/>
    <lineage>
        <taxon>Bacteria</taxon>
        <taxon>Pseudomonadati</taxon>
        <taxon>Bacteroidota</taxon>
        <taxon>Flavobacteriia</taxon>
        <taxon>Flavobacteriales</taxon>
        <taxon>Flavobacteriaceae</taxon>
        <taxon>Winogradskyella</taxon>
    </lineage>
</organism>
<dbReference type="CDD" id="cd07818">
    <property type="entry name" value="SRPBCC_1"/>
    <property type="match status" value="1"/>
</dbReference>
<dbReference type="Pfam" id="PF10604">
    <property type="entry name" value="Polyketide_cyc2"/>
    <property type="match status" value="1"/>
</dbReference>
<reference evidence="4" key="2">
    <citation type="submission" date="2023-07" db="EMBL/GenBank/DDBJ databases">
        <title>Genome of Winogradskyella sp. E313.</title>
        <authorList>
            <person name="Zhou Y."/>
        </authorList>
    </citation>
    <scope>NUCLEOTIDE SEQUENCE [LARGE SCALE GENOMIC DNA]</scope>
    <source>
        <strain evidence="4">E313</strain>
    </source>
</reference>
<comment type="caution">
    <text evidence="3">The sequence shown here is derived from an EMBL/GenBank/DDBJ whole genome shotgun (WGS) entry which is preliminary data.</text>
</comment>
<dbReference type="Gene3D" id="3.30.530.20">
    <property type="match status" value="1"/>
</dbReference>
<evidence type="ECO:0000313" key="4">
    <source>
        <dbReference type="Proteomes" id="UP000778797"/>
    </source>
</evidence>
<keyword evidence="4" id="KW-1185">Reference proteome</keyword>
<dbReference type="SMART" id="SM00871">
    <property type="entry name" value="AraC_E_bind"/>
    <property type="match status" value="1"/>
</dbReference>
<sequence>MKTLKYIIFLLLIAGIGFSIYIAVQPNSFEVSRSRVIKAPNAVVYNNVIDFKNWEAWSVWVEKDPETIITLPEKTKGIGGSYSWVDSNGSGTMKTLSITPNTSIEQELQFDDFEPSNIQWNFETTENNATKVTWKMNSDKVPFIFKASALFSGGFEQMIGPDFERGLEKLDSIVVESTKQYSITQNGVTEYGGGFYLYKTTSANNSNISSTMGQQFGQIIAYTIKNNITPNGMPFTIYENMDLEDGNVIMSQAIPVASKITITDDSNIISGFIPKIKVLKATLKGNYTYLSEAWAQVMKYIADNNIEQTDVKPFEIYITDPDNYPNPADWITEIYIPIK</sequence>
<dbReference type="SUPFAM" id="SSF55961">
    <property type="entry name" value="Bet v1-like"/>
    <property type="match status" value="1"/>
</dbReference>
<keyword evidence="1" id="KW-0472">Membrane</keyword>
<dbReference type="InterPro" id="IPR023393">
    <property type="entry name" value="START-like_dom_sf"/>
</dbReference>
<dbReference type="SUPFAM" id="SSF55136">
    <property type="entry name" value="Probable bacterial effector-binding domain"/>
    <property type="match status" value="1"/>
</dbReference>
<protein>
    <submittedName>
        <fullName evidence="3">GyrI-like domain-containing protein</fullName>
    </submittedName>
</protein>
<feature type="domain" description="AraC effector-binding" evidence="2">
    <location>
        <begin position="179"/>
        <end position="339"/>
    </location>
</feature>
<dbReference type="RefSeq" id="WP_227476940.1">
    <property type="nucleotide sequence ID" value="NZ_JAFMPT010000008.1"/>
</dbReference>
<name>A0ABS8EMP3_9FLAO</name>
<evidence type="ECO:0000313" key="3">
    <source>
        <dbReference type="EMBL" id="MCC1484494.1"/>
    </source>
</evidence>
<dbReference type="Gene3D" id="3.20.80.10">
    <property type="entry name" value="Regulatory factor, effector binding domain"/>
    <property type="match status" value="1"/>
</dbReference>
<dbReference type="InterPro" id="IPR010499">
    <property type="entry name" value="AraC_E-bd"/>
</dbReference>
<reference evidence="4" key="1">
    <citation type="submission" date="2021-03" db="EMBL/GenBank/DDBJ databases">
        <title>Genome of Cognatishimia sp. F0-27.</title>
        <authorList>
            <person name="Ping X."/>
        </authorList>
    </citation>
    <scope>NUCLEOTIDE SEQUENCE [LARGE SCALE GENOMIC DNA]</scope>
    <source>
        <strain evidence="4">E313</strain>
    </source>
</reference>
<accession>A0ABS8EMP3</accession>
<dbReference type="InterPro" id="IPR029442">
    <property type="entry name" value="GyrI-like"/>
</dbReference>
<gene>
    <name evidence="3" type="ORF">J1C55_07845</name>
</gene>